<organism evidence="1 2">
    <name type="scientific">Brachionus plicatilis</name>
    <name type="common">Marine rotifer</name>
    <name type="synonym">Brachionus muelleri</name>
    <dbReference type="NCBI Taxonomy" id="10195"/>
    <lineage>
        <taxon>Eukaryota</taxon>
        <taxon>Metazoa</taxon>
        <taxon>Spiralia</taxon>
        <taxon>Gnathifera</taxon>
        <taxon>Rotifera</taxon>
        <taxon>Eurotatoria</taxon>
        <taxon>Monogononta</taxon>
        <taxon>Pseudotrocha</taxon>
        <taxon>Ploima</taxon>
        <taxon>Brachionidae</taxon>
        <taxon>Brachionus</taxon>
    </lineage>
</organism>
<dbReference type="AlphaFoldDB" id="A0A3M7P9P8"/>
<evidence type="ECO:0000313" key="1">
    <source>
        <dbReference type="EMBL" id="RMZ95500.1"/>
    </source>
</evidence>
<accession>A0A3M7P9P8</accession>
<sequence length="62" mass="7383">MNSTLQFIERMDIGLGNRSDYETGLNYCVRTQSTVHEKIAHKIIFLFLFRIRIRLVLNRRAI</sequence>
<reference evidence="1 2" key="1">
    <citation type="journal article" date="2018" name="Sci. Rep.">
        <title>Genomic signatures of local adaptation to the degree of environmental predictability in rotifers.</title>
        <authorList>
            <person name="Franch-Gras L."/>
            <person name="Hahn C."/>
            <person name="Garcia-Roger E.M."/>
            <person name="Carmona M.J."/>
            <person name="Serra M."/>
            <person name="Gomez A."/>
        </authorList>
    </citation>
    <scope>NUCLEOTIDE SEQUENCE [LARGE SCALE GENOMIC DNA]</scope>
    <source>
        <strain evidence="1">HYR1</strain>
    </source>
</reference>
<gene>
    <name evidence="1" type="ORF">BpHYR1_016019</name>
</gene>
<keyword evidence="2" id="KW-1185">Reference proteome</keyword>
<dbReference type="Proteomes" id="UP000276133">
    <property type="component" value="Unassembled WGS sequence"/>
</dbReference>
<evidence type="ECO:0000313" key="2">
    <source>
        <dbReference type="Proteomes" id="UP000276133"/>
    </source>
</evidence>
<protein>
    <submittedName>
        <fullName evidence="1">Uncharacterized protein</fullName>
    </submittedName>
</protein>
<name>A0A3M7P9P8_BRAPC</name>
<dbReference type="EMBL" id="REGN01012393">
    <property type="protein sequence ID" value="RMZ95500.1"/>
    <property type="molecule type" value="Genomic_DNA"/>
</dbReference>
<comment type="caution">
    <text evidence="1">The sequence shown here is derived from an EMBL/GenBank/DDBJ whole genome shotgun (WGS) entry which is preliminary data.</text>
</comment>
<proteinExistence type="predicted"/>